<dbReference type="Pfam" id="PF04674">
    <property type="entry name" value="Phi_1"/>
    <property type="match status" value="2"/>
</dbReference>
<dbReference type="PANTHER" id="PTHR31279:SF3">
    <property type="entry name" value="PROTEIN EXORDIUM-LIKE 2"/>
    <property type="match status" value="1"/>
</dbReference>
<accession>A0AA38BNQ5</accession>
<dbReference type="InterPro" id="IPR006766">
    <property type="entry name" value="EXORDIUM-like"/>
</dbReference>
<evidence type="ECO:0000256" key="5">
    <source>
        <dbReference type="ARBA" id="ARBA00023591"/>
    </source>
</evidence>
<keyword evidence="7" id="KW-1185">Reference proteome</keyword>
<evidence type="ECO:0000256" key="2">
    <source>
        <dbReference type="ARBA" id="ARBA00022523"/>
    </source>
</evidence>
<evidence type="ECO:0000313" key="6">
    <source>
        <dbReference type="EMBL" id="KAH9287871.1"/>
    </source>
</evidence>
<evidence type="ECO:0000256" key="3">
    <source>
        <dbReference type="ARBA" id="ARBA00022525"/>
    </source>
</evidence>
<sequence length="189" mass="20420">RTDIAALVESSVKSKDMPLPEKSSNSMYLVLTSEDVTVEGFYMSSCGFHANILPSPANGGKLLPYAWVGNSVSQFPAGVVTNPFNTGYFQGDASASLEAVSACTGIYGKGAYLGYTGELLVDATTGASFNVHGVNGRRYLLPTMWDPTTKSCKTDINVHRRPRMAYGTEKIQTKNQNIKGVSKHLQKQK</sequence>
<reference evidence="6 7" key="1">
    <citation type="journal article" date="2021" name="Nat. Plants">
        <title>The Taxus genome provides insights into paclitaxel biosynthesis.</title>
        <authorList>
            <person name="Xiong X."/>
            <person name="Gou J."/>
            <person name="Liao Q."/>
            <person name="Li Y."/>
            <person name="Zhou Q."/>
            <person name="Bi G."/>
            <person name="Li C."/>
            <person name="Du R."/>
            <person name="Wang X."/>
            <person name="Sun T."/>
            <person name="Guo L."/>
            <person name="Liang H."/>
            <person name="Lu P."/>
            <person name="Wu Y."/>
            <person name="Zhang Z."/>
            <person name="Ro D.K."/>
            <person name="Shang Y."/>
            <person name="Huang S."/>
            <person name="Yan J."/>
        </authorList>
    </citation>
    <scope>NUCLEOTIDE SEQUENCE [LARGE SCALE GENOMIC DNA]</scope>
    <source>
        <strain evidence="6">Ta-2019</strain>
    </source>
</reference>
<dbReference type="GO" id="GO:0048046">
    <property type="term" value="C:apoplast"/>
    <property type="evidence" value="ECO:0007669"/>
    <property type="project" value="UniProtKB-SubCell"/>
</dbReference>
<proteinExistence type="inferred from homology"/>
<dbReference type="Proteomes" id="UP000824469">
    <property type="component" value="Unassembled WGS sequence"/>
</dbReference>
<evidence type="ECO:0000256" key="4">
    <source>
        <dbReference type="ARBA" id="ARBA00022729"/>
    </source>
</evidence>
<keyword evidence="3" id="KW-0964">Secreted</keyword>
<dbReference type="PANTHER" id="PTHR31279">
    <property type="entry name" value="PROTEIN EXORDIUM-LIKE 5"/>
    <property type="match status" value="1"/>
</dbReference>
<comment type="similarity">
    <text evidence="5">Belongs to the EXORDIUM family.</text>
</comment>
<organism evidence="6 7">
    <name type="scientific">Taxus chinensis</name>
    <name type="common">Chinese yew</name>
    <name type="synonym">Taxus wallichiana var. chinensis</name>
    <dbReference type="NCBI Taxonomy" id="29808"/>
    <lineage>
        <taxon>Eukaryota</taxon>
        <taxon>Viridiplantae</taxon>
        <taxon>Streptophyta</taxon>
        <taxon>Embryophyta</taxon>
        <taxon>Tracheophyta</taxon>
        <taxon>Spermatophyta</taxon>
        <taxon>Pinopsida</taxon>
        <taxon>Pinidae</taxon>
        <taxon>Conifers II</taxon>
        <taxon>Cupressales</taxon>
        <taxon>Taxaceae</taxon>
        <taxon>Taxus</taxon>
    </lineage>
</organism>
<keyword evidence="2" id="KW-0052">Apoplast</keyword>
<feature type="non-terminal residue" evidence="6">
    <location>
        <position position="189"/>
    </location>
</feature>
<evidence type="ECO:0000256" key="1">
    <source>
        <dbReference type="ARBA" id="ARBA00004271"/>
    </source>
</evidence>
<evidence type="ECO:0000313" key="7">
    <source>
        <dbReference type="Proteomes" id="UP000824469"/>
    </source>
</evidence>
<name>A0AA38BNQ5_TAXCH</name>
<gene>
    <name evidence="6" type="ORF">KI387_031988</name>
</gene>
<protein>
    <submittedName>
        <fullName evidence="6">Uncharacterized protein</fullName>
    </submittedName>
</protein>
<comment type="caution">
    <text evidence="6">The sequence shown here is derived from an EMBL/GenBank/DDBJ whole genome shotgun (WGS) entry which is preliminary data.</text>
</comment>
<keyword evidence="4" id="KW-0732">Signal</keyword>
<dbReference type="AlphaFoldDB" id="A0AA38BNQ5"/>
<comment type="subcellular location">
    <subcellularLocation>
        <location evidence="1">Secreted</location>
        <location evidence="1">Extracellular space</location>
        <location evidence="1">Apoplast</location>
    </subcellularLocation>
</comment>
<dbReference type="EMBL" id="JAHRHJ020003813">
    <property type="protein sequence ID" value="KAH9287871.1"/>
    <property type="molecule type" value="Genomic_DNA"/>
</dbReference>